<dbReference type="InterPro" id="IPR029058">
    <property type="entry name" value="AB_hydrolase_fold"/>
</dbReference>
<dbReference type="PANTHER" id="PTHR48081:SF8">
    <property type="entry name" value="ALPHA_BETA HYDROLASE FOLD-3 DOMAIN-CONTAINING PROTEIN-RELATED"/>
    <property type="match status" value="1"/>
</dbReference>
<dbReference type="Proteomes" id="UP000013243">
    <property type="component" value="Chromosome"/>
</dbReference>
<dbReference type="Gene3D" id="3.40.50.1820">
    <property type="entry name" value="alpha/beta hydrolase"/>
    <property type="match status" value="1"/>
</dbReference>
<sequence>MSRALNLLVAGLRHLVRPRLQRVKGPEEARASFERTARLVFQTPPYLCHIADRAGLDRIRCGPCTPGKIILYFHGGGYIAGSSKSHAAMLGRLSRLSGLEVCAPDYPLAPEQPAPAAFDAAVAAWAHLIASGYAPSDVVIGGDSAGGGLALALLSHLCRAGTPPAALFAMSPWCDLTLSGESLTRNADRDPFLPVARIRELVDYVVPAGMQPADPRVSPLFAAFPDCPPVLLQYGETEILFDDCRRMAEHLRGSGAEVSEYLHPTAPHVWHLFDGWIPEARRSLCDIAYFARMNL</sequence>
<dbReference type="GO" id="GO:0016787">
    <property type="term" value="F:hydrolase activity"/>
    <property type="evidence" value="ECO:0007669"/>
    <property type="project" value="UniProtKB-KW"/>
</dbReference>
<dbReference type="STRING" id="1265309.K529_002030"/>
<dbReference type="InterPro" id="IPR013094">
    <property type="entry name" value="AB_hydrolase_3"/>
</dbReference>
<dbReference type="PANTHER" id="PTHR48081">
    <property type="entry name" value="AB HYDROLASE SUPERFAMILY PROTEIN C4A8.06C"/>
    <property type="match status" value="1"/>
</dbReference>
<proteinExistence type="inferred from homology"/>
<evidence type="ECO:0000313" key="4">
    <source>
        <dbReference type="EMBL" id="ANP39532.1"/>
    </source>
</evidence>
<accession>A0A1B0ZYX0</accession>
<dbReference type="InterPro" id="IPR002168">
    <property type="entry name" value="Lipase_GDXG_HIS_AS"/>
</dbReference>
<dbReference type="AlphaFoldDB" id="A0A1B0ZYX0"/>
<name>A0A1B0ZYX0_9RHOB</name>
<dbReference type="SUPFAM" id="SSF53474">
    <property type="entry name" value="alpha/beta-Hydrolases"/>
    <property type="match status" value="1"/>
</dbReference>
<dbReference type="RefSeq" id="WP_046002501.1">
    <property type="nucleotide sequence ID" value="NZ_CP015230.1"/>
</dbReference>
<organism evidence="4 5">
    <name type="scientific">Tritonibacter mobilis F1926</name>
    <dbReference type="NCBI Taxonomy" id="1265309"/>
    <lineage>
        <taxon>Bacteria</taxon>
        <taxon>Pseudomonadati</taxon>
        <taxon>Pseudomonadota</taxon>
        <taxon>Alphaproteobacteria</taxon>
        <taxon>Rhodobacterales</taxon>
        <taxon>Paracoccaceae</taxon>
        <taxon>Tritonibacter</taxon>
    </lineage>
</organism>
<evidence type="ECO:0000313" key="5">
    <source>
        <dbReference type="Proteomes" id="UP000013243"/>
    </source>
</evidence>
<feature type="domain" description="Alpha/beta hydrolase fold-3" evidence="3">
    <location>
        <begin position="70"/>
        <end position="271"/>
    </location>
</feature>
<dbReference type="Pfam" id="PF07859">
    <property type="entry name" value="Abhydrolase_3"/>
    <property type="match status" value="1"/>
</dbReference>
<dbReference type="PROSITE" id="PS01173">
    <property type="entry name" value="LIPASE_GDXG_HIS"/>
    <property type="match status" value="1"/>
</dbReference>
<keyword evidence="2 4" id="KW-0378">Hydrolase</keyword>
<evidence type="ECO:0000259" key="3">
    <source>
        <dbReference type="Pfam" id="PF07859"/>
    </source>
</evidence>
<dbReference type="OrthoDB" id="9806180at2"/>
<protein>
    <submittedName>
        <fullName evidence="4">Alpha/beta hydrolase</fullName>
    </submittedName>
</protein>
<dbReference type="InterPro" id="IPR050300">
    <property type="entry name" value="GDXG_lipolytic_enzyme"/>
</dbReference>
<evidence type="ECO:0000256" key="2">
    <source>
        <dbReference type="ARBA" id="ARBA00022801"/>
    </source>
</evidence>
<dbReference type="GeneID" id="28248572"/>
<dbReference type="KEGG" id="rmb:K529_002030"/>
<gene>
    <name evidence="4" type="ORF">K529_002030</name>
</gene>
<evidence type="ECO:0000256" key="1">
    <source>
        <dbReference type="ARBA" id="ARBA00010515"/>
    </source>
</evidence>
<reference evidence="4 5" key="1">
    <citation type="journal article" date="2016" name="ISME J.">
        <title>Global occurrence and heterogeneity of the Roseobacter-clade species Ruegeria mobilis.</title>
        <authorList>
            <person name="Sonnenschein E."/>
            <person name="Gram L."/>
        </authorList>
    </citation>
    <scope>NUCLEOTIDE SEQUENCE [LARGE SCALE GENOMIC DNA]</scope>
    <source>
        <strain evidence="4 5">F1926</strain>
    </source>
</reference>
<dbReference type="EMBL" id="CP015230">
    <property type="protein sequence ID" value="ANP39532.1"/>
    <property type="molecule type" value="Genomic_DNA"/>
</dbReference>
<comment type="similarity">
    <text evidence="1">Belongs to the 'GDXG' lipolytic enzyme family.</text>
</comment>